<name>A0A5N6UWE9_ASPTM</name>
<dbReference type="Pfam" id="PF13095">
    <property type="entry name" value="FTA2"/>
    <property type="match status" value="1"/>
</dbReference>
<dbReference type="SUPFAM" id="SSF56112">
    <property type="entry name" value="Protein kinase-like (PK-like)"/>
    <property type="match status" value="1"/>
</dbReference>
<reference evidence="1 2" key="1">
    <citation type="submission" date="2019-04" db="EMBL/GenBank/DDBJ databases">
        <title>Friends and foes A comparative genomics study of 23 Aspergillus species from section Flavi.</title>
        <authorList>
            <consortium name="DOE Joint Genome Institute"/>
            <person name="Kjaerbolling I."/>
            <person name="Vesth T."/>
            <person name="Frisvad J.C."/>
            <person name="Nybo J.L."/>
            <person name="Theobald S."/>
            <person name="Kildgaard S."/>
            <person name="Isbrandt T."/>
            <person name="Kuo A."/>
            <person name="Sato A."/>
            <person name="Lyhne E.K."/>
            <person name="Kogle M.E."/>
            <person name="Wiebenga A."/>
            <person name="Kun R.S."/>
            <person name="Lubbers R.J."/>
            <person name="Makela M.R."/>
            <person name="Barry K."/>
            <person name="Chovatia M."/>
            <person name="Clum A."/>
            <person name="Daum C."/>
            <person name="Haridas S."/>
            <person name="He G."/>
            <person name="LaButti K."/>
            <person name="Lipzen A."/>
            <person name="Mondo S."/>
            <person name="Riley R."/>
            <person name="Salamov A."/>
            <person name="Simmons B.A."/>
            <person name="Magnuson J.K."/>
            <person name="Henrissat B."/>
            <person name="Mortensen U.H."/>
            <person name="Larsen T.O."/>
            <person name="Devries R.P."/>
            <person name="Grigoriev I.V."/>
            <person name="Machida M."/>
            <person name="Baker S.E."/>
            <person name="Andersen M.R."/>
        </authorList>
    </citation>
    <scope>NUCLEOTIDE SEQUENCE [LARGE SCALE GENOMIC DNA]</scope>
    <source>
        <strain evidence="1 2">CBS 117626</strain>
    </source>
</reference>
<proteinExistence type="predicted"/>
<protein>
    <submittedName>
        <fullName evidence="1">Kinetochore Sim4 complex subunit FTA2-domain-containing protein</fullName>
    </submittedName>
</protein>
<dbReference type="AlphaFoldDB" id="A0A5N6UWE9"/>
<evidence type="ECO:0000313" key="2">
    <source>
        <dbReference type="Proteomes" id="UP000326950"/>
    </source>
</evidence>
<keyword evidence="2" id="KW-1185">Reference proteome</keyword>
<dbReference type="Proteomes" id="UP000326950">
    <property type="component" value="Unassembled WGS sequence"/>
</dbReference>
<accession>A0A5N6UWE9</accession>
<dbReference type="InterPro" id="IPR011009">
    <property type="entry name" value="Kinase-like_dom_sf"/>
</dbReference>
<sequence length="268" mass="32025">MDDTMIGRFLSELPWDDPSRKPRGRPMLRRFIHYDKHISYQELLGCGGEGVVYRVYIEGKQYALKIFQTWTYKPDYCRSIGVSKCRWPYITSFSHECRAFARLDSMGENGIWAVQCHGWIKLSDEQFQHVQRKWGTKRYSRWAIVKDYIPDRVALSDIPDIKRKMTIARRARLFPGDVEPKNYRGSFVVDLGRTKTWPYIESIWSDKRRRAFSDNFERYLKCWVLCDLDGRRVSEEEASRYATNPEQYMVDFDCRVALYDESWPNPFR</sequence>
<gene>
    <name evidence="1" type="ORF">BDV40DRAFT_148764</name>
</gene>
<dbReference type="EMBL" id="ML738622">
    <property type="protein sequence ID" value="KAE8162989.1"/>
    <property type="molecule type" value="Genomic_DNA"/>
</dbReference>
<dbReference type="InterPro" id="IPR025213">
    <property type="entry name" value="Sim4_Fta2"/>
</dbReference>
<organism evidence="1 2">
    <name type="scientific">Aspergillus tamarii</name>
    <dbReference type="NCBI Taxonomy" id="41984"/>
    <lineage>
        <taxon>Eukaryota</taxon>
        <taxon>Fungi</taxon>
        <taxon>Dikarya</taxon>
        <taxon>Ascomycota</taxon>
        <taxon>Pezizomycotina</taxon>
        <taxon>Eurotiomycetes</taxon>
        <taxon>Eurotiomycetidae</taxon>
        <taxon>Eurotiales</taxon>
        <taxon>Aspergillaceae</taxon>
        <taxon>Aspergillus</taxon>
        <taxon>Aspergillus subgen. Circumdati</taxon>
    </lineage>
</organism>
<dbReference type="OrthoDB" id="3432781at2759"/>
<evidence type="ECO:0000313" key="1">
    <source>
        <dbReference type="EMBL" id="KAE8162989.1"/>
    </source>
</evidence>